<comment type="caution">
    <text evidence="14">The sequence shown here is derived from an EMBL/GenBank/DDBJ whole genome shotgun (WGS) entry which is preliminary data.</text>
</comment>
<dbReference type="Gene3D" id="3.40.50.300">
    <property type="entry name" value="P-loop containing nucleotide triphosphate hydrolases"/>
    <property type="match status" value="1"/>
</dbReference>
<dbReference type="InterPro" id="IPR010914">
    <property type="entry name" value="RsgA_GTPase_dom"/>
</dbReference>
<evidence type="ECO:0000256" key="10">
    <source>
        <dbReference type="HAMAP-Rule" id="MF_01820"/>
    </source>
</evidence>
<comment type="subunit">
    <text evidence="10">Monomer. Associates with 30S ribosomal subunit, binds 16S rRNA.</text>
</comment>
<dbReference type="SUPFAM" id="SSF52540">
    <property type="entry name" value="P-loop containing nucleoside triphosphate hydrolases"/>
    <property type="match status" value="1"/>
</dbReference>
<evidence type="ECO:0000256" key="11">
    <source>
        <dbReference type="SAM" id="MobiDB-lite"/>
    </source>
</evidence>
<evidence type="ECO:0000313" key="14">
    <source>
        <dbReference type="EMBL" id="MDR7090843.1"/>
    </source>
</evidence>
<comment type="similarity">
    <text evidence="10">Belongs to the TRAFAC class YlqF/YawG GTPase family. RsgA subfamily.</text>
</comment>
<dbReference type="EMBL" id="JAVDVX010000005">
    <property type="protein sequence ID" value="MDR7090843.1"/>
    <property type="molecule type" value="Genomic_DNA"/>
</dbReference>
<dbReference type="InterPro" id="IPR027417">
    <property type="entry name" value="P-loop_NTPase"/>
</dbReference>
<feature type="binding site" evidence="10">
    <location>
        <position position="280"/>
    </location>
    <ligand>
        <name>Zn(2+)</name>
        <dbReference type="ChEBI" id="CHEBI:29105"/>
    </ligand>
</feature>
<dbReference type="InterPro" id="IPR030378">
    <property type="entry name" value="G_CP_dom"/>
</dbReference>
<keyword evidence="9 10" id="KW-0342">GTP-binding</keyword>
<keyword evidence="3 10" id="KW-0479">Metal-binding</keyword>
<feature type="region of interest" description="Disordered" evidence="11">
    <location>
        <begin position="209"/>
        <end position="236"/>
    </location>
</feature>
<keyword evidence="15" id="KW-1185">Reference proteome</keyword>
<feature type="domain" description="CP-type G" evidence="13">
    <location>
        <begin position="98"/>
        <end position="257"/>
    </location>
</feature>
<dbReference type="PANTHER" id="PTHR32120">
    <property type="entry name" value="SMALL RIBOSOMAL SUBUNIT BIOGENESIS GTPASE RSGA"/>
    <property type="match status" value="1"/>
</dbReference>
<dbReference type="HAMAP" id="MF_01820">
    <property type="entry name" value="GTPase_RsgA"/>
    <property type="match status" value="1"/>
</dbReference>
<feature type="binding site" evidence="10">
    <location>
        <position position="293"/>
    </location>
    <ligand>
        <name>Zn(2+)</name>
        <dbReference type="ChEBI" id="CHEBI:29105"/>
    </ligand>
</feature>
<feature type="binding site" evidence="10">
    <location>
        <begin position="200"/>
        <end position="208"/>
    </location>
    <ligand>
        <name>GTP</name>
        <dbReference type="ChEBI" id="CHEBI:37565"/>
    </ligand>
</feature>
<dbReference type="Proteomes" id="UP001253595">
    <property type="component" value="Unassembled WGS sequence"/>
</dbReference>
<dbReference type="GO" id="GO:0016787">
    <property type="term" value="F:hydrolase activity"/>
    <property type="evidence" value="ECO:0007669"/>
    <property type="project" value="UniProtKB-KW"/>
</dbReference>
<dbReference type="EC" id="3.6.1.-" evidence="10"/>
<evidence type="ECO:0000256" key="2">
    <source>
        <dbReference type="ARBA" id="ARBA00022517"/>
    </source>
</evidence>
<keyword evidence="5 10" id="KW-0547">Nucleotide-binding</keyword>
<feature type="binding site" evidence="10">
    <location>
        <begin position="147"/>
        <end position="150"/>
    </location>
    <ligand>
        <name>GTP</name>
        <dbReference type="ChEBI" id="CHEBI:37565"/>
    </ligand>
</feature>
<keyword evidence="7 10" id="KW-0862">Zinc</keyword>
<feature type="binding site" evidence="10">
    <location>
        <position position="285"/>
    </location>
    <ligand>
        <name>Zn(2+)</name>
        <dbReference type="ChEBI" id="CHEBI:29105"/>
    </ligand>
</feature>
<feature type="binding site" evidence="10">
    <location>
        <position position="287"/>
    </location>
    <ligand>
        <name>Zn(2+)</name>
        <dbReference type="ChEBI" id="CHEBI:29105"/>
    </ligand>
</feature>
<name>A0ABU1V059_9GAMM</name>
<feature type="domain" description="EngC GTPase" evidence="12">
    <location>
        <begin position="108"/>
        <end position="255"/>
    </location>
</feature>
<dbReference type="Gene3D" id="1.10.40.50">
    <property type="entry name" value="Probable gtpase engc, domain 3"/>
    <property type="match status" value="1"/>
</dbReference>
<evidence type="ECO:0000256" key="1">
    <source>
        <dbReference type="ARBA" id="ARBA00022490"/>
    </source>
</evidence>
<dbReference type="PROSITE" id="PS50936">
    <property type="entry name" value="ENGC_GTPASE"/>
    <property type="match status" value="1"/>
</dbReference>
<dbReference type="InterPro" id="IPR004881">
    <property type="entry name" value="Ribosome_biogen_GTPase_RsgA"/>
</dbReference>
<keyword evidence="8 10" id="KW-0694">RNA-binding</keyword>
<sequence>MIEIDFESLGSIGLTPYIAQQLLQLETAAADVFSARIVEIHGEWMLAHSGQSEYRVRALPTLGFGLAVGDWVIVESRPNNEYWISQCMEPVTQISRRTQEGKRQVLVTNVDTALLVMGLDKDFNLRRMERYLAIVQAAQVIPVIVLTKQDIAENLAEKLEQIEQRLPAHIPIVAVNALHESTVMVLAPWLRKGQTLVLLGSSGAGKSTLTNTLTSSAQATGDVRKDDSKGRHTTTSRSLHQCTTGACIIDTPGLRSWSPDVDEESLELAFDDIATLAMNCRFRNCEHRDEPGCAVREFVDADRLHNYQKLLREVRRSQQTALERIDERAKWKVLHKAAQARVREKRGDY</sequence>
<comment type="subcellular location">
    <subcellularLocation>
        <location evidence="10">Cytoplasm</location>
    </subcellularLocation>
</comment>
<dbReference type="Pfam" id="PF03193">
    <property type="entry name" value="RsgA_GTPase"/>
    <property type="match status" value="1"/>
</dbReference>
<proteinExistence type="inferred from homology"/>
<keyword evidence="6 10" id="KW-0378">Hydrolase</keyword>
<evidence type="ECO:0000256" key="6">
    <source>
        <dbReference type="ARBA" id="ARBA00022801"/>
    </source>
</evidence>
<keyword evidence="2 10" id="KW-0690">Ribosome biogenesis</keyword>
<organism evidence="14 15">
    <name type="scientific">Cellvibrio fibrivorans</name>
    <dbReference type="NCBI Taxonomy" id="126350"/>
    <lineage>
        <taxon>Bacteria</taxon>
        <taxon>Pseudomonadati</taxon>
        <taxon>Pseudomonadota</taxon>
        <taxon>Gammaproteobacteria</taxon>
        <taxon>Cellvibrionales</taxon>
        <taxon>Cellvibrionaceae</taxon>
        <taxon>Cellvibrio</taxon>
    </lineage>
</organism>
<evidence type="ECO:0000259" key="13">
    <source>
        <dbReference type="PROSITE" id="PS51721"/>
    </source>
</evidence>
<evidence type="ECO:0000256" key="4">
    <source>
        <dbReference type="ARBA" id="ARBA00022730"/>
    </source>
</evidence>
<keyword evidence="1 10" id="KW-0963">Cytoplasm</keyword>
<comment type="cofactor">
    <cofactor evidence="10">
        <name>Zn(2+)</name>
        <dbReference type="ChEBI" id="CHEBI:29105"/>
    </cofactor>
    <text evidence="10">Binds 1 zinc ion per subunit.</text>
</comment>
<evidence type="ECO:0000256" key="8">
    <source>
        <dbReference type="ARBA" id="ARBA00022884"/>
    </source>
</evidence>
<dbReference type="PANTHER" id="PTHR32120:SF10">
    <property type="entry name" value="SMALL RIBOSOMAL SUBUNIT BIOGENESIS GTPASE RSGA"/>
    <property type="match status" value="1"/>
</dbReference>
<protein>
    <recommendedName>
        <fullName evidence="10">Small ribosomal subunit biogenesis GTPase RsgA</fullName>
        <ecNumber evidence="10">3.6.1.-</ecNumber>
    </recommendedName>
</protein>
<dbReference type="CDD" id="cd01854">
    <property type="entry name" value="YjeQ_EngC"/>
    <property type="match status" value="1"/>
</dbReference>
<dbReference type="RefSeq" id="WP_310073489.1">
    <property type="nucleotide sequence ID" value="NZ_JAVDVX010000005.1"/>
</dbReference>
<evidence type="ECO:0000259" key="12">
    <source>
        <dbReference type="PROSITE" id="PS50936"/>
    </source>
</evidence>
<gene>
    <name evidence="10" type="primary">rsgA</name>
    <name evidence="14" type="ORF">J2X05_002869</name>
</gene>
<accession>A0ABU1V059</accession>
<reference evidence="14 15" key="1">
    <citation type="submission" date="2023-07" db="EMBL/GenBank/DDBJ databases">
        <title>Sorghum-associated microbial communities from plants grown in Nebraska, USA.</title>
        <authorList>
            <person name="Schachtman D."/>
        </authorList>
    </citation>
    <scope>NUCLEOTIDE SEQUENCE [LARGE SCALE GENOMIC DNA]</scope>
    <source>
        <strain evidence="14 15">BE190</strain>
    </source>
</reference>
<evidence type="ECO:0000256" key="9">
    <source>
        <dbReference type="ARBA" id="ARBA00023134"/>
    </source>
</evidence>
<comment type="function">
    <text evidence="10">One of several proteins that assist in the late maturation steps of the functional core of the 30S ribosomal subunit. Helps release RbfA from mature subunits. May play a role in the assembly of ribosomal proteins into the subunit. Circularly permuted GTPase that catalyzes slow GTP hydrolysis, GTPase activity is stimulated by the 30S ribosomal subunit.</text>
</comment>
<evidence type="ECO:0000313" key="15">
    <source>
        <dbReference type="Proteomes" id="UP001253595"/>
    </source>
</evidence>
<feature type="compositionally biased region" description="Polar residues" evidence="11">
    <location>
        <begin position="209"/>
        <end position="219"/>
    </location>
</feature>
<dbReference type="PROSITE" id="PS51721">
    <property type="entry name" value="G_CP"/>
    <property type="match status" value="1"/>
</dbReference>
<dbReference type="NCBIfam" id="TIGR00157">
    <property type="entry name" value="ribosome small subunit-dependent GTPase A"/>
    <property type="match status" value="1"/>
</dbReference>
<evidence type="ECO:0000256" key="5">
    <source>
        <dbReference type="ARBA" id="ARBA00022741"/>
    </source>
</evidence>
<evidence type="ECO:0000256" key="3">
    <source>
        <dbReference type="ARBA" id="ARBA00022723"/>
    </source>
</evidence>
<keyword evidence="4 10" id="KW-0699">rRNA-binding</keyword>
<evidence type="ECO:0000256" key="7">
    <source>
        <dbReference type="ARBA" id="ARBA00022833"/>
    </source>
</evidence>